<dbReference type="EMBL" id="PEMN01000393">
    <property type="protein sequence ID" value="RTI13666.1"/>
    <property type="molecule type" value="Genomic_DNA"/>
</dbReference>
<dbReference type="NCBIfam" id="NF006875">
    <property type="entry name" value="PRK09372.1"/>
    <property type="match status" value="1"/>
</dbReference>
<evidence type="ECO:0000256" key="4">
    <source>
        <dbReference type="ARBA" id="ARBA00022723"/>
    </source>
</evidence>
<evidence type="ECO:0000313" key="25">
    <source>
        <dbReference type="Proteomes" id="UP000287439"/>
    </source>
</evidence>
<comment type="function">
    <text evidence="6 9">Catalyzes the aldol cleavage of 4-hydroxy-4-methyl-2-oxoglutarate (HMG) into 2 molecules of pyruvate. Also contains a secondary oxaloacetate (OAA) decarboxylase activity due to the common pyruvate enolate transition state formed following C-C bond cleavage in the retro-aldol and decarboxylation reactions.</text>
</comment>
<feature type="binding site" evidence="8">
    <location>
        <position position="97"/>
    </location>
    <ligand>
        <name>Mg(2+)</name>
        <dbReference type="ChEBI" id="CHEBI:18420"/>
    </ligand>
</feature>
<dbReference type="EMBL" id="PELR01000144">
    <property type="protein sequence ID" value="RTH04096.1"/>
    <property type="molecule type" value="Genomic_DNA"/>
</dbReference>
<dbReference type="EMBL" id="PEML01000188">
    <property type="protein sequence ID" value="RTI07274.1"/>
    <property type="molecule type" value="Genomic_DNA"/>
</dbReference>
<evidence type="ECO:0000313" key="15">
    <source>
        <dbReference type="EMBL" id="RTH31309.1"/>
    </source>
</evidence>
<dbReference type="GO" id="GO:0008948">
    <property type="term" value="F:oxaloacetate decarboxylase activity"/>
    <property type="evidence" value="ECO:0007669"/>
    <property type="project" value="UniProtKB-EC"/>
</dbReference>
<dbReference type="Pfam" id="PF03737">
    <property type="entry name" value="RraA-like"/>
    <property type="match status" value="1"/>
</dbReference>
<comment type="cofactor">
    <cofactor evidence="8">
        <name>Mg(2+)</name>
        <dbReference type="ChEBI" id="CHEBI:18420"/>
    </cofactor>
</comment>
<feature type="binding site" evidence="8">
    <location>
        <position position="96"/>
    </location>
    <ligand>
        <name>substrate</name>
    </ligand>
</feature>
<keyword evidence="8" id="KW-0460">Magnesium</keyword>
<dbReference type="EMBL" id="PEMH01000397">
    <property type="protein sequence ID" value="RTH96591.1"/>
    <property type="molecule type" value="Genomic_DNA"/>
</dbReference>
<dbReference type="Proteomes" id="UP000287439">
    <property type="component" value="Unassembled WGS sequence"/>
</dbReference>
<dbReference type="InterPro" id="IPR036704">
    <property type="entry name" value="RraA/RraA-like_sf"/>
</dbReference>
<keyword evidence="5 9" id="KW-0456">Lyase</keyword>
<proteinExistence type="inferred from homology"/>
<feature type="binding site" evidence="8">
    <location>
        <begin position="74"/>
        <end position="77"/>
    </location>
    <ligand>
        <name>substrate</name>
    </ligand>
</feature>
<dbReference type="PANTHER" id="PTHR33254">
    <property type="entry name" value="4-HYDROXY-4-METHYL-2-OXOGLUTARATE ALDOLASE 3-RELATED"/>
    <property type="match status" value="1"/>
</dbReference>
<dbReference type="EMBL" id="PELV01000110">
    <property type="protein sequence ID" value="RTH19326.1"/>
    <property type="molecule type" value="Genomic_DNA"/>
</dbReference>
<dbReference type="Proteomes" id="UP000287155">
    <property type="component" value="Unassembled WGS sequence"/>
</dbReference>
<evidence type="ECO:0000313" key="16">
    <source>
        <dbReference type="EMBL" id="RTH96591.1"/>
    </source>
</evidence>
<dbReference type="Proteomes" id="UP000288082">
    <property type="component" value="Unassembled WGS sequence"/>
</dbReference>
<dbReference type="EC" id="4.1.3.17" evidence="9"/>
<reference evidence="10 20" key="1">
    <citation type="submission" date="2015-09" db="EMBL/GenBank/DDBJ databases">
        <title>Draft genome sequence of Thermus scotoductus strain K1 isolated from a geothermal spring in Nagorno-Karabakh, Armenia.</title>
        <authorList>
            <person name="Saghatelyan A."/>
            <person name="Poghosyan L."/>
            <person name="Panosyan H."/>
            <person name="Birkeland N.-K."/>
        </authorList>
    </citation>
    <scope>NUCLEOTIDE SEQUENCE [LARGE SCALE GENOMIC DNA]</scope>
    <source>
        <strain evidence="10 20">K1</strain>
    </source>
</reference>
<dbReference type="EC" id="4.1.1.112" evidence="9"/>
<dbReference type="NCBIfam" id="TIGR01935">
    <property type="entry name" value="NOT-MenG"/>
    <property type="match status" value="1"/>
</dbReference>
<evidence type="ECO:0000256" key="3">
    <source>
        <dbReference type="ARBA" id="ARBA00011233"/>
    </source>
</evidence>
<dbReference type="Gene3D" id="3.50.30.40">
    <property type="entry name" value="Ribonuclease E inhibitor RraA/RraA-like"/>
    <property type="match status" value="1"/>
</dbReference>
<evidence type="ECO:0000256" key="8">
    <source>
        <dbReference type="PIRSR" id="PIRSR605493-1"/>
    </source>
</evidence>
<evidence type="ECO:0000313" key="14">
    <source>
        <dbReference type="EMBL" id="RTH21157.1"/>
    </source>
</evidence>
<dbReference type="Proteomes" id="UP000287962">
    <property type="component" value="Unassembled WGS sequence"/>
</dbReference>
<evidence type="ECO:0000313" key="12">
    <source>
        <dbReference type="EMBL" id="RTH04096.1"/>
    </source>
</evidence>
<dbReference type="InterPro" id="IPR010203">
    <property type="entry name" value="RraA"/>
</dbReference>
<dbReference type="GO" id="GO:0051252">
    <property type="term" value="P:regulation of RNA metabolic process"/>
    <property type="evidence" value="ECO:0007669"/>
    <property type="project" value="InterPro"/>
</dbReference>
<evidence type="ECO:0000313" key="24">
    <source>
        <dbReference type="Proteomes" id="UP000287155"/>
    </source>
</evidence>
<dbReference type="EMBL" id="PELM01000453">
    <property type="protein sequence ID" value="RTG99832.1"/>
    <property type="molecule type" value="Genomic_DNA"/>
</dbReference>
<evidence type="ECO:0000313" key="19">
    <source>
        <dbReference type="EMBL" id="RTI17189.1"/>
    </source>
</evidence>
<evidence type="ECO:0000313" key="13">
    <source>
        <dbReference type="EMBL" id="RTH19326.1"/>
    </source>
</evidence>
<dbReference type="Proteomes" id="UP000288073">
    <property type="component" value="Unassembled WGS sequence"/>
</dbReference>
<evidence type="ECO:0000313" key="17">
    <source>
        <dbReference type="EMBL" id="RTI07274.1"/>
    </source>
</evidence>
<dbReference type="EMBL" id="PEMD01000275">
    <property type="protein sequence ID" value="RTH31309.1"/>
    <property type="molecule type" value="Genomic_DNA"/>
</dbReference>
<evidence type="ECO:0000313" key="27">
    <source>
        <dbReference type="Proteomes" id="UP000288073"/>
    </source>
</evidence>
<comment type="catalytic activity">
    <reaction evidence="1 9">
        <text>4-hydroxy-4-methyl-2-oxoglutarate = 2 pyruvate</text>
        <dbReference type="Rhea" id="RHEA:22748"/>
        <dbReference type="ChEBI" id="CHEBI:15361"/>
        <dbReference type="ChEBI" id="CHEBI:58276"/>
        <dbReference type="EC" id="4.1.3.17"/>
    </reaction>
</comment>
<protein>
    <recommendedName>
        <fullName evidence="9">4-hydroxy-4-methyl-2-oxoglutarate aldolase</fullName>
        <shortName evidence="9">HMG aldolase</shortName>
        <ecNumber evidence="9">4.1.1.112</ecNumber>
        <ecNumber evidence="9">4.1.3.17</ecNumber>
    </recommendedName>
    <alternativeName>
        <fullName evidence="9">Oxaloacetate decarboxylase</fullName>
    </alternativeName>
</protein>
<evidence type="ECO:0000313" key="11">
    <source>
        <dbReference type="EMBL" id="RTG99832.1"/>
    </source>
</evidence>
<dbReference type="GO" id="GO:0047443">
    <property type="term" value="F:4-hydroxy-4-methyl-2-oxoglutarate aldolase activity"/>
    <property type="evidence" value="ECO:0007669"/>
    <property type="project" value="UniProtKB-EC"/>
</dbReference>
<dbReference type="GO" id="GO:0008428">
    <property type="term" value="F:ribonuclease inhibitor activity"/>
    <property type="evidence" value="ECO:0007669"/>
    <property type="project" value="InterPro"/>
</dbReference>
<dbReference type="EMBL" id="PEMJ01000043">
    <property type="protein sequence ID" value="RTI17189.1"/>
    <property type="molecule type" value="Genomic_DNA"/>
</dbReference>
<dbReference type="EMBL" id="PELW01000405">
    <property type="protein sequence ID" value="RTH21157.1"/>
    <property type="molecule type" value="Genomic_DNA"/>
</dbReference>
<dbReference type="EMBL" id="LJJR01000043">
    <property type="protein sequence ID" value="KPD25968.1"/>
    <property type="molecule type" value="Genomic_DNA"/>
</dbReference>
<dbReference type="Proteomes" id="UP000286712">
    <property type="component" value="Unassembled WGS sequence"/>
</dbReference>
<dbReference type="AlphaFoldDB" id="A0A0N0ZMP6"/>
<comment type="caution">
    <text evidence="10">The sequence shown here is derived from an EMBL/GenBank/DDBJ whole genome shotgun (WGS) entry which is preliminary data.</text>
</comment>
<dbReference type="RefSeq" id="WP_038032373.1">
    <property type="nucleotide sequence ID" value="NZ_PELM01000453.1"/>
</dbReference>
<keyword evidence="26" id="KW-1185">Reference proteome</keyword>
<dbReference type="CDD" id="cd16841">
    <property type="entry name" value="RraA_family"/>
    <property type="match status" value="1"/>
</dbReference>
<evidence type="ECO:0000256" key="5">
    <source>
        <dbReference type="ARBA" id="ARBA00023239"/>
    </source>
</evidence>
<evidence type="ECO:0000313" key="26">
    <source>
        <dbReference type="Proteomes" id="UP000287962"/>
    </source>
</evidence>
<keyword evidence="4 8" id="KW-0479">Metal-binding</keyword>
<evidence type="ECO:0000313" key="23">
    <source>
        <dbReference type="Proteomes" id="UP000286928"/>
    </source>
</evidence>
<dbReference type="Proteomes" id="UP000286910">
    <property type="component" value="Unassembled WGS sequence"/>
</dbReference>
<evidence type="ECO:0000256" key="7">
    <source>
        <dbReference type="ARBA" id="ARBA00047973"/>
    </source>
</evidence>
<dbReference type="Proteomes" id="UP000286928">
    <property type="component" value="Unassembled WGS sequence"/>
</dbReference>
<comment type="subunit">
    <text evidence="3 9">Homotrimer.</text>
</comment>
<sequence>MDWRTTDLSDAHPEAETLPMVFRSFGGKTRFQGRVRTLKVFQDNALVRRVLEEEGGGQVLVVDGGGSLKTALLGGNLARLAWERGWAGVVIHGAVRDTGELKEVPIGILALAATPRKSAKEGLGEVDVPLNLPWARVLPGDLLLADEDGILLLPSPQSGGQSAG</sequence>
<reference evidence="17" key="2">
    <citation type="submission" date="2017-10" db="EMBL/GenBank/DDBJ databases">
        <authorList>
            <person name="Wilpiszeski R.L."/>
            <person name="Zhidan Z."/>
            <person name="House C.H."/>
        </authorList>
    </citation>
    <scope>NUCLEOTIDE SEQUENCE</scope>
    <source>
        <strain evidence="17">12_S12</strain>
    </source>
</reference>
<comment type="catalytic activity">
    <reaction evidence="7 9">
        <text>oxaloacetate + H(+) = pyruvate + CO2</text>
        <dbReference type="Rhea" id="RHEA:15641"/>
        <dbReference type="ChEBI" id="CHEBI:15361"/>
        <dbReference type="ChEBI" id="CHEBI:15378"/>
        <dbReference type="ChEBI" id="CHEBI:16452"/>
        <dbReference type="ChEBI" id="CHEBI:16526"/>
        <dbReference type="EC" id="4.1.1.112"/>
    </reaction>
</comment>
<dbReference type="PANTHER" id="PTHR33254:SF4">
    <property type="entry name" value="4-HYDROXY-4-METHYL-2-OXOGLUTARATE ALDOLASE 3-RELATED"/>
    <property type="match status" value="1"/>
</dbReference>
<evidence type="ECO:0000313" key="21">
    <source>
        <dbReference type="Proteomes" id="UP000286712"/>
    </source>
</evidence>
<dbReference type="InterPro" id="IPR005493">
    <property type="entry name" value="RraA/RraA-like"/>
</dbReference>
<evidence type="ECO:0000313" key="28">
    <source>
        <dbReference type="Proteomes" id="UP000288082"/>
    </source>
</evidence>
<name>A0A0N0ZMP6_THESC</name>
<dbReference type="GO" id="GO:0046872">
    <property type="term" value="F:metal ion binding"/>
    <property type="evidence" value="ECO:0007669"/>
    <property type="project" value="UniProtKB-KW"/>
</dbReference>
<evidence type="ECO:0000256" key="9">
    <source>
        <dbReference type="RuleBase" id="RU004338"/>
    </source>
</evidence>
<evidence type="ECO:0000256" key="1">
    <source>
        <dbReference type="ARBA" id="ARBA00001342"/>
    </source>
</evidence>
<evidence type="ECO:0000313" key="10">
    <source>
        <dbReference type="EMBL" id="KPD25968.1"/>
    </source>
</evidence>
<accession>A0A0N0ZMP6</accession>
<evidence type="ECO:0000256" key="2">
    <source>
        <dbReference type="ARBA" id="ARBA00008621"/>
    </source>
</evidence>
<evidence type="ECO:0000313" key="18">
    <source>
        <dbReference type="EMBL" id="RTI13666.1"/>
    </source>
</evidence>
<dbReference type="Proteomes" id="UP000288347">
    <property type="component" value="Unassembled WGS sequence"/>
</dbReference>
<reference evidence="21 22" key="3">
    <citation type="journal article" date="2019" name="Extremophiles">
        <title>Biogeography of thermophiles and predominance of Thermus scotoductus in domestic water heaters.</title>
        <authorList>
            <person name="Wilpiszeski R.L."/>
            <person name="Zhang Z."/>
            <person name="House C.H."/>
        </authorList>
    </citation>
    <scope>NUCLEOTIDE SEQUENCE [LARGE SCALE GENOMIC DNA]</scope>
    <source>
        <strain evidence="18 27">10_S10</strain>
        <strain evidence="17 26">12_S12</strain>
        <strain evidence="19 24">14_S14</strain>
        <strain evidence="16 29">16_S16</strain>
        <strain evidence="15 23">20_S20</strain>
        <strain evidence="14 21">27_S27</strain>
        <strain evidence="13 25">28_S28</strain>
        <strain evidence="12 22">32_S32</strain>
        <strain evidence="11 28">38_S38</strain>
    </source>
</reference>
<organism evidence="10 20">
    <name type="scientific">Thermus scotoductus</name>
    <dbReference type="NCBI Taxonomy" id="37636"/>
    <lineage>
        <taxon>Bacteria</taxon>
        <taxon>Thermotogati</taxon>
        <taxon>Deinococcota</taxon>
        <taxon>Deinococci</taxon>
        <taxon>Thermales</taxon>
        <taxon>Thermaceae</taxon>
        <taxon>Thermus</taxon>
    </lineage>
</organism>
<comment type="similarity">
    <text evidence="2 9">Belongs to the class II aldolase/RraA-like family.</text>
</comment>
<dbReference type="SUPFAM" id="SSF89562">
    <property type="entry name" value="RraA-like"/>
    <property type="match status" value="1"/>
</dbReference>
<dbReference type="Proteomes" id="UP000053099">
    <property type="component" value="Unassembled WGS sequence"/>
</dbReference>
<evidence type="ECO:0000313" key="20">
    <source>
        <dbReference type="Proteomes" id="UP000053099"/>
    </source>
</evidence>
<evidence type="ECO:0000313" key="29">
    <source>
        <dbReference type="Proteomes" id="UP000288347"/>
    </source>
</evidence>
<gene>
    <name evidence="10" type="ORF">AN926_11590</name>
    <name evidence="18" type="ORF">CSW23_13210</name>
    <name evidence="17" type="ORF">CSW25_06475</name>
    <name evidence="19" type="ORF">CSW27_02075</name>
    <name evidence="16" type="ORF">CSW29_12830</name>
    <name evidence="15" type="ORF">CSW33_08480</name>
    <name evidence="14" type="ORF">CSW40_13570</name>
    <name evidence="13" type="ORF">CSW41_04230</name>
    <name evidence="12" type="ORF">CSW45_05905</name>
    <name evidence="11" type="ORF">CSW50_11650</name>
</gene>
<evidence type="ECO:0000256" key="6">
    <source>
        <dbReference type="ARBA" id="ARBA00025046"/>
    </source>
</evidence>
<comment type="cofactor">
    <cofactor evidence="9">
        <name>a divalent metal cation</name>
        <dbReference type="ChEBI" id="CHEBI:60240"/>
    </cofactor>
</comment>
<evidence type="ECO:0000313" key="22">
    <source>
        <dbReference type="Proteomes" id="UP000286910"/>
    </source>
</evidence>